<feature type="transmembrane region" description="Helical" evidence="2">
    <location>
        <begin position="69"/>
        <end position="86"/>
    </location>
</feature>
<keyword evidence="2" id="KW-1133">Transmembrane helix</keyword>
<feature type="transmembrane region" description="Helical" evidence="2">
    <location>
        <begin position="98"/>
        <end position="119"/>
    </location>
</feature>
<feature type="transmembrane region" description="Helical" evidence="2">
    <location>
        <begin position="363"/>
        <end position="382"/>
    </location>
</feature>
<dbReference type="InterPro" id="IPR011853">
    <property type="entry name" value="TRAP_DctM-Dct_fused"/>
</dbReference>
<protein>
    <submittedName>
        <fullName evidence="4">TRAP transporter permease</fullName>
    </submittedName>
</protein>
<dbReference type="GO" id="GO:0022857">
    <property type="term" value="F:transmembrane transporter activity"/>
    <property type="evidence" value="ECO:0007669"/>
    <property type="project" value="UniProtKB-UniRule"/>
</dbReference>
<feature type="transmembrane region" description="Helical" evidence="2">
    <location>
        <begin position="435"/>
        <end position="454"/>
    </location>
</feature>
<feature type="transmembrane region" description="Helical" evidence="2">
    <location>
        <begin position="672"/>
        <end position="691"/>
    </location>
</feature>
<feature type="transmembrane region" description="Helical" evidence="2">
    <location>
        <begin position="548"/>
        <end position="571"/>
    </location>
</feature>
<feature type="transmembrane region" description="Helical" evidence="2">
    <location>
        <begin position="832"/>
        <end position="848"/>
    </location>
</feature>
<keyword evidence="5" id="KW-1185">Reference proteome</keyword>
<evidence type="ECO:0000259" key="3">
    <source>
        <dbReference type="Pfam" id="PF06808"/>
    </source>
</evidence>
<feature type="transmembrane region" description="Helical" evidence="2">
    <location>
        <begin position="517"/>
        <end position="542"/>
    </location>
</feature>
<dbReference type="AlphaFoldDB" id="A0AAP3XQ63"/>
<evidence type="ECO:0000256" key="1">
    <source>
        <dbReference type="RuleBase" id="RU369079"/>
    </source>
</evidence>
<accession>A0AAP3XQ63</accession>
<dbReference type="Pfam" id="PF06808">
    <property type="entry name" value="DctM"/>
    <property type="match status" value="1"/>
</dbReference>
<comment type="subcellular location">
    <subcellularLocation>
        <location evidence="1">Cell inner membrane</location>
        <topology evidence="1">Multi-pass membrane protein</topology>
    </subcellularLocation>
</comment>
<dbReference type="PANTHER" id="PTHR43849:SF2">
    <property type="entry name" value="BLL3936 PROTEIN"/>
    <property type="match status" value="1"/>
</dbReference>
<keyword evidence="1" id="KW-0813">Transport</keyword>
<dbReference type="EMBL" id="JARGEQ010000008">
    <property type="protein sequence ID" value="MDF1585136.1"/>
    <property type="molecule type" value="Genomic_DNA"/>
</dbReference>
<dbReference type="NCBIfam" id="TIGR02123">
    <property type="entry name" value="TRAP_fused"/>
    <property type="match status" value="1"/>
</dbReference>
<feature type="transmembrane region" description="Helical" evidence="2">
    <location>
        <begin position="301"/>
        <end position="318"/>
    </location>
</feature>
<feature type="transmembrane region" description="Helical" evidence="2">
    <location>
        <begin position="324"/>
        <end position="343"/>
    </location>
</feature>
<comment type="function">
    <text evidence="1">Part of the tripartite ATP-independent periplasmic (TRAP) transport system.</text>
</comment>
<dbReference type="InterPro" id="IPR021814">
    <property type="entry name" value="DUF3394"/>
</dbReference>
<sequence length="864" mass="91615">MSTEQRPAGQIDLQELVAEADTGARAPAGAVGRLLLCIAVAWSLFQLWYASPLPFVFNVFILNDTQARSIHLAFGLFLAFMAYPAFRRSPRDRVPATDWVMALAGAFCGAYLFLAYAQLATRPGQPTSFDIATGLVGLLLLLEATRRSLGLPMVIVAGTFIAYTFLGPYVPEVIQHKGASLQRFVSHQWLTTEGVFGVALGVSTSFVFLFVLFGSMLDRAGAGNWMMQLSLALLGHLRGGPAKVAVVGSALNGIISGSSVSNVVSSGIFTIPLMRKTGLPPVKAGAVEAASSINGQIMPPVMGAAAFLMVEYVGIPYAQIIKHAALPAIISYLALFYIVHIEALKVGAEPLQRLTVRGPGDRLLRLGLGWSGTILVVVILYYGIQAVKAVFGEAAGPVLAVLGGGLYLGCLWLAAGHAELERDEGEGFGAKLPDAWPVARTGLYYVIPLVVLLWCLMVEQLSPGLSAFWATVTIMGILVTQRPLLAVMRGGGGLPEAFRASAHDLVGGLEAGARNMIGIAVAVGTAGIVVGTVTLTGLGLMMTDFVEFISAGNVIIMLLLTALVCLVLGMGIPTTANYILVATLMAPVIVELGAQAGLAIPLIAVHMFVFYFGIMADVTPPVGLASFAASAISGADPIRTGLQASFYSLRTAVLPFLFIFNPQILLVDVGNWLEAILVIASNITAMLLFSAATMNFWLVRSRIWETALLLVATLLLLSPEVLWNRLYAPTAELPASAIFQVAEELPANGRLVIRVEGLSLEGDEVSKTVSLRIGDAGAARERIQGTGLMLTQLGDEVQVMDARFGTQASRLKLEPGFVITGVIVPAERPSPHWLYLPVLGLVALIGLGQRRRRDRAAAAQPARA</sequence>
<gene>
    <name evidence="4" type="ORF">PZ740_01900</name>
</gene>
<feature type="transmembrane region" description="Helical" evidence="2">
    <location>
        <begin position="394"/>
        <end position="414"/>
    </location>
</feature>
<feature type="domain" description="TRAP C4-dicarboxylate transport system permease DctM subunit" evidence="3">
    <location>
        <begin position="137"/>
        <end position="401"/>
    </location>
</feature>
<feature type="transmembrane region" description="Helical" evidence="2">
    <location>
        <begin position="460"/>
        <end position="479"/>
    </location>
</feature>
<evidence type="ECO:0000313" key="4">
    <source>
        <dbReference type="EMBL" id="MDF1585136.1"/>
    </source>
</evidence>
<feature type="transmembrane region" description="Helical" evidence="2">
    <location>
        <begin position="647"/>
        <end position="666"/>
    </location>
</feature>
<feature type="transmembrane region" description="Helical" evidence="2">
    <location>
        <begin position="125"/>
        <end position="142"/>
    </location>
</feature>
<feature type="transmembrane region" description="Helical" evidence="2">
    <location>
        <begin position="578"/>
        <end position="604"/>
    </location>
</feature>
<evidence type="ECO:0000313" key="5">
    <source>
        <dbReference type="Proteomes" id="UP001301140"/>
    </source>
</evidence>
<proteinExistence type="predicted"/>
<feature type="transmembrane region" description="Helical" evidence="2">
    <location>
        <begin position="195"/>
        <end position="217"/>
    </location>
</feature>
<dbReference type="GO" id="GO:0005886">
    <property type="term" value="C:plasma membrane"/>
    <property type="evidence" value="ECO:0007669"/>
    <property type="project" value="UniProtKB-SubCell"/>
</dbReference>
<dbReference type="PANTHER" id="PTHR43849">
    <property type="entry name" value="BLL3936 PROTEIN"/>
    <property type="match status" value="1"/>
</dbReference>
<keyword evidence="2" id="KW-0812">Transmembrane</keyword>
<feature type="transmembrane region" description="Helical" evidence="2">
    <location>
        <begin position="610"/>
        <end position="635"/>
    </location>
</feature>
<keyword evidence="1" id="KW-0997">Cell inner membrane</keyword>
<keyword evidence="2" id="KW-0472">Membrane</keyword>
<dbReference type="RefSeq" id="WP_327787546.1">
    <property type="nucleotide sequence ID" value="NZ_JARGEQ010000008.1"/>
</dbReference>
<name>A0AAP3XQ63_9PROT</name>
<dbReference type="InterPro" id="IPR010656">
    <property type="entry name" value="DctM"/>
</dbReference>
<feature type="transmembrane region" description="Helical" evidence="2">
    <location>
        <begin position="149"/>
        <end position="170"/>
    </location>
</feature>
<dbReference type="Proteomes" id="UP001301140">
    <property type="component" value="Unassembled WGS sequence"/>
</dbReference>
<organism evidence="4 5">
    <name type="scientific">Marinimicrococcus flavescens</name>
    <dbReference type="NCBI Taxonomy" id="3031815"/>
    <lineage>
        <taxon>Bacteria</taxon>
        <taxon>Pseudomonadati</taxon>
        <taxon>Pseudomonadota</taxon>
        <taxon>Alphaproteobacteria</taxon>
        <taxon>Geminicoccales</taxon>
        <taxon>Geminicoccaceae</taxon>
        <taxon>Marinimicrococcus</taxon>
    </lineage>
</organism>
<feature type="transmembrane region" description="Helical" evidence="2">
    <location>
        <begin position="703"/>
        <end position="723"/>
    </location>
</feature>
<keyword evidence="1" id="KW-1003">Cell membrane</keyword>
<reference evidence="4 5" key="1">
    <citation type="submission" date="2023-03" db="EMBL/GenBank/DDBJ databases">
        <title>YIM 152171 draft genome.</title>
        <authorList>
            <person name="Yang Z."/>
        </authorList>
    </citation>
    <scope>NUCLEOTIDE SEQUENCE [LARGE SCALE GENOMIC DNA]</scope>
    <source>
        <strain evidence="4 5">YIM 152171</strain>
    </source>
</reference>
<feature type="transmembrane region" description="Helical" evidence="2">
    <location>
        <begin position="30"/>
        <end position="49"/>
    </location>
</feature>
<dbReference type="Pfam" id="PF11874">
    <property type="entry name" value="DUF3394"/>
    <property type="match status" value="1"/>
</dbReference>
<evidence type="ECO:0000256" key="2">
    <source>
        <dbReference type="SAM" id="Phobius"/>
    </source>
</evidence>
<comment type="caution">
    <text evidence="4">The sequence shown here is derived from an EMBL/GenBank/DDBJ whole genome shotgun (WGS) entry which is preliminary data.</text>
</comment>